<dbReference type="PROSITE" id="PS01227">
    <property type="entry name" value="UPF0012"/>
    <property type="match status" value="1"/>
</dbReference>
<dbReference type="PANTHER" id="PTHR43674:SF16">
    <property type="entry name" value="CARBON-NITROGEN FAMILY, PUTATIVE (AFU_ORTHOLOGUE AFUA_5G02350)-RELATED"/>
    <property type="match status" value="1"/>
</dbReference>
<dbReference type="InterPro" id="IPR050345">
    <property type="entry name" value="Aliph_Amidase/BUP"/>
</dbReference>
<dbReference type="PANTHER" id="PTHR43674">
    <property type="entry name" value="NITRILASE C965.09-RELATED"/>
    <property type="match status" value="1"/>
</dbReference>
<dbReference type="InterPro" id="IPR036526">
    <property type="entry name" value="C-N_Hydrolase_sf"/>
</dbReference>
<reference evidence="4 5" key="1">
    <citation type="submission" date="2017-10" db="EMBL/GenBank/DDBJ databases">
        <title>Integration of genomic and chemical information greatly accelerates assignment of the full stereostructure of myelolactone, a potent inhibitor of myeloma from a marine-derived Micromonospora.</title>
        <authorList>
            <person name="Kim M.C."/>
            <person name="Machado H."/>
            <person name="Jensen P.R."/>
            <person name="Fenical W."/>
        </authorList>
    </citation>
    <scope>NUCLEOTIDE SEQUENCE [LARGE SCALE GENOMIC DNA]</scope>
    <source>
        <strain evidence="4 5">CNY-010</strain>
    </source>
</reference>
<dbReference type="Proteomes" id="UP000267804">
    <property type="component" value="Chromosome"/>
</dbReference>
<protein>
    <recommendedName>
        <fullName evidence="3">CN hydrolase domain-containing protein</fullName>
    </recommendedName>
</protein>
<evidence type="ECO:0000259" key="3">
    <source>
        <dbReference type="PROSITE" id="PS50263"/>
    </source>
</evidence>
<evidence type="ECO:0000256" key="2">
    <source>
        <dbReference type="ARBA" id="ARBA00022801"/>
    </source>
</evidence>
<dbReference type="GO" id="GO:0016811">
    <property type="term" value="F:hydrolase activity, acting on carbon-nitrogen (but not peptide) bonds, in linear amides"/>
    <property type="evidence" value="ECO:0007669"/>
    <property type="project" value="TreeGrafter"/>
</dbReference>
<keyword evidence="2" id="KW-0378">Hydrolase</keyword>
<accession>A0A386WHD9</accession>
<evidence type="ECO:0000313" key="5">
    <source>
        <dbReference type="Proteomes" id="UP000267804"/>
    </source>
</evidence>
<comment type="similarity">
    <text evidence="1">Belongs to the carbon-nitrogen hydrolase superfamily. NIT1/NIT2 family.</text>
</comment>
<dbReference type="KEGG" id="mtua:CSH63_05220"/>
<sequence length="311" mass="33541">MAPVTLAAANVQIEHDKARNLAKFLEMIDEAAAKGVDVLVLPEIGLQGYADFAFGLGDKGVAAQKQYYFRESEPVPGPATEALRVKAAEHGMFIQLGLAERAAHGNVILNSTALIGPDGVVGVYRKTHNTFEFPYFNAGQSTPVFDLPFGRAASLICYDLAFPELLRVFALQGATLALMSTAWPMKGHDPADDYHGFAMDLCAQANAFFNQMWLVVSNHCEKGAYSAGLDYWGHSQIVDPFGKVVAMLTDEEGVVTHTADLDAATLSSRTEGFFGLNLLQDRRPDLYGPIVSTDLYAPTDRPAAVPPGSVN</sequence>
<dbReference type="EMBL" id="CP024087">
    <property type="protein sequence ID" value="AYF26860.1"/>
    <property type="molecule type" value="Genomic_DNA"/>
</dbReference>
<evidence type="ECO:0000313" key="4">
    <source>
        <dbReference type="EMBL" id="AYF26860.1"/>
    </source>
</evidence>
<name>A0A386WHD9_9ACTN</name>
<dbReference type="SUPFAM" id="SSF56317">
    <property type="entry name" value="Carbon-nitrogen hydrolase"/>
    <property type="match status" value="1"/>
</dbReference>
<feature type="domain" description="CN hydrolase" evidence="3">
    <location>
        <begin position="2"/>
        <end position="263"/>
    </location>
</feature>
<dbReference type="RefSeq" id="WP_120569270.1">
    <property type="nucleotide sequence ID" value="NZ_CP024087.1"/>
</dbReference>
<organism evidence="4 5">
    <name type="scientific">Micromonospora tulbaghiae</name>
    <dbReference type="NCBI Taxonomy" id="479978"/>
    <lineage>
        <taxon>Bacteria</taxon>
        <taxon>Bacillati</taxon>
        <taxon>Actinomycetota</taxon>
        <taxon>Actinomycetes</taxon>
        <taxon>Micromonosporales</taxon>
        <taxon>Micromonosporaceae</taxon>
        <taxon>Micromonospora</taxon>
    </lineage>
</organism>
<dbReference type="InterPro" id="IPR001110">
    <property type="entry name" value="UPF0012_CS"/>
</dbReference>
<gene>
    <name evidence="4" type="ORF">CSH63_05220</name>
</gene>
<dbReference type="InterPro" id="IPR003010">
    <property type="entry name" value="C-N_Hydrolase"/>
</dbReference>
<proteinExistence type="inferred from homology"/>
<dbReference type="Gene3D" id="3.60.110.10">
    <property type="entry name" value="Carbon-nitrogen hydrolase"/>
    <property type="match status" value="1"/>
</dbReference>
<dbReference type="AlphaFoldDB" id="A0A386WHD9"/>
<dbReference type="CDD" id="cd07197">
    <property type="entry name" value="nitrilase"/>
    <property type="match status" value="1"/>
</dbReference>
<evidence type="ECO:0000256" key="1">
    <source>
        <dbReference type="ARBA" id="ARBA00010613"/>
    </source>
</evidence>
<dbReference type="Pfam" id="PF00795">
    <property type="entry name" value="CN_hydrolase"/>
    <property type="match status" value="1"/>
</dbReference>
<dbReference type="PROSITE" id="PS50263">
    <property type="entry name" value="CN_HYDROLASE"/>
    <property type="match status" value="1"/>
</dbReference>